<dbReference type="AlphaFoldDB" id="A0A401GJY5"/>
<keyword evidence="3" id="KW-1185">Reference proteome</keyword>
<accession>A0A401GJY5</accession>
<dbReference type="EMBL" id="BFAD01000004">
    <property type="protein sequence ID" value="GBE82470.1"/>
    <property type="molecule type" value="Genomic_DNA"/>
</dbReference>
<dbReference type="STRING" id="139825.A0A401GJY5"/>
<dbReference type="GeneID" id="38779387"/>
<sequence>MAASEHEAHRVVPPPPAPTMTHHPSRMPSLPTPELISSIAPGAHYAGVLSSGCNDPRQHAQHRRSHNKNSMVEDPAVLGAYKEVMEDLKELFCARPSRDLFERRWRKDAVFEDPLSRCEGYGEYAPQWFAMPKVLSSSEQVSARILSAALSPNRLYYSQTQVYTVRWLGLKKTVTSIVMVELDDDFKITYLADQWNGEDLPTHWGALWLRKLNAKLTSWVVAIPK</sequence>
<reference evidence="2 3" key="1">
    <citation type="journal article" date="2018" name="Sci. Rep.">
        <title>Genome sequence of the cauliflower mushroom Sparassis crispa (Hanabiratake) and its association with beneficial usage.</title>
        <authorList>
            <person name="Kiyama R."/>
            <person name="Furutani Y."/>
            <person name="Kawaguchi K."/>
            <person name="Nakanishi T."/>
        </authorList>
    </citation>
    <scope>NUCLEOTIDE SEQUENCE [LARGE SCALE GENOMIC DNA]</scope>
</reference>
<dbReference type="RefSeq" id="XP_027613383.1">
    <property type="nucleotide sequence ID" value="XM_027757582.1"/>
</dbReference>
<proteinExistence type="predicted"/>
<evidence type="ECO:0000256" key="1">
    <source>
        <dbReference type="SAM" id="MobiDB-lite"/>
    </source>
</evidence>
<dbReference type="PANTHER" id="PTHR34213:SF2">
    <property type="entry name" value="NUCLEAR TRANSPORT FACTOR 2 (NTF2) FAMILY PROTEIN"/>
    <property type="match status" value="1"/>
</dbReference>
<comment type="caution">
    <text evidence="2">The sequence shown here is derived from an EMBL/GenBank/DDBJ whole genome shotgun (WGS) entry which is preliminary data.</text>
</comment>
<protein>
    <submittedName>
        <fullName evidence="2">Uncharacterized protein</fullName>
    </submittedName>
</protein>
<feature type="compositionally biased region" description="Basic and acidic residues" evidence="1">
    <location>
        <begin position="1"/>
        <end position="10"/>
    </location>
</feature>
<dbReference type="InParanoid" id="A0A401GJY5"/>
<evidence type="ECO:0000313" key="2">
    <source>
        <dbReference type="EMBL" id="GBE82470.1"/>
    </source>
</evidence>
<organism evidence="2 3">
    <name type="scientific">Sparassis crispa</name>
    <dbReference type="NCBI Taxonomy" id="139825"/>
    <lineage>
        <taxon>Eukaryota</taxon>
        <taxon>Fungi</taxon>
        <taxon>Dikarya</taxon>
        <taxon>Basidiomycota</taxon>
        <taxon>Agaricomycotina</taxon>
        <taxon>Agaricomycetes</taxon>
        <taxon>Polyporales</taxon>
        <taxon>Sparassidaceae</taxon>
        <taxon>Sparassis</taxon>
    </lineage>
</organism>
<evidence type="ECO:0000313" key="3">
    <source>
        <dbReference type="Proteomes" id="UP000287166"/>
    </source>
</evidence>
<feature type="region of interest" description="Disordered" evidence="1">
    <location>
        <begin position="1"/>
        <end position="73"/>
    </location>
</feature>
<gene>
    <name evidence="2" type="ORF">SCP_0408540</name>
</gene>
<name>A0A401GJY5_9APHY</name>
<dbReference type="PANTHER" id="PTHR34213">
    <property type="entry name" value="NUCLEAR TRANSPORT FACTOR 2 (NTF2) FAMILY PROTEIN"/>
    <property type="match status" value="1"/>
</dbReference>
<dbReference type="OrthoDB" id="2400485at2759"/>
<dbReference type="Proteomes" id="UP000287166">
    <property type="component" value="Unassembled WGS sequence"/>
</dbReference>